<evidence type="ECO:0000313" key="9">
    <source>
        <dbReference type="Proteomes" id="UP001055712"/>
    </source>
</evidence>
<dbReference type="PANTHER" id="PTHR42738">
    <property type="entry name" value="HYDROXYMETHYLGLUTARYL-COA LYASE"/>
    <property type="match status" value="1"/>
</dbReference>
<dbReference type="InterPro" id="IPR013785">
    <property type="entry name" value="Aldolase_TIM"/>
</dbReference>
<dbReference type="NCBIfam" id="NF004283">
    <property type="entry name" value="PRK05692.1"/>
    <property type="match status" value="1"/>
</dbReference>
<comment type="similarity">
    <text evidence="2">Belongs to the HMG-CoA lyase family.</text>
</comment>
<dbReference type="AlphaFoldDB" id="A0A9D4TSQ9"/>
<feature type="domain" description="Pyruvate carboxyltransferase" evidence="7">
    <location>
        <begin position="35"/>
        <end position="302"/>
    </location>
</feature>
<comment type="catalytic activity">
    <reaction evidence="6">
        <text>(3S)-3-hydroxy-3-methylglutaryl-CoA = acetoacetate + acetyl-CoA</text>
        <dbReference type="Rhea" id="RHEA:24404"/>
        <dbReference type="ChEBI" id="CHEBI:13705"/>
        <dbReference type="ChEBI" id="CHEBI:43074"/>
        <dbReference type="ChEBI" id="CHEBI:57288"/>
        <dbReference type="EC" id="4.1.3.4"/>
    </reaction>
</comment>
<comment type="pathway">
    <text evidence="1">Metabolic intermediate metabolism; (S)-3-hydroxy-3-methylglutaryl-CoA degradation; acetoacetate from (S)-3-hydroxy-3-methylglutaryl-CoA: step 1/1.</text>
</comment>
<dbReference type="PROSITE" id="PS50991">
    <property type="entry name" value="PYR_CT"/>
    <property type="match status" value="1"/>
</dbReference>
<comment type="caution">
    <text evidence="8">The sequence shown here is derived from an EMBL/GenBank/DDBJ whole genome shotgun (WGS) entry which is preliminary data.</text>
</comment>
<evidence type="ECO:0000313" key="8">
    <source>
        <dbReference type="EMBL" id="KAI3433464.1"/>
    </source>
</evidence>
<dbReference type="Gene3D" id="3.20.20.70">
    <property type="entry name" value="Aldolase class I"/>
    <property type="match status" value="1"/>
</dbReference>
<dbReference type="InterPro" id="IPR000138">
    <property type="entry name" value="HMG_CoA_lyase_AS"/>
</dbReference>
<gene>
    <name evidence="8" type="ORF">D9Q98_003277</name>
</gene>
<dbReference type="FunFam" id="3.20.20.70:FF:000201">
    <property type="entry name" value="Hydroxymethylglutaryl-CoA lyase"/>
    <property type="match status" value="1"/>
</dbReference>
<evidence type="ECO:0000256" key="3">
    <source>
        <dbReference type="ARBA" id="ARBA00012910"/>
    </source>
</evidence>
<dbReference type="GO" id="GO:0004419">
    <property type="term" value="F:hydroxymethylglutaryl-CoA lyase activity"/>
    <property type="evidence" value="ECO:0007669"/>
    <property type="project" value="UniProtKB-EC"/>
</dbReference>
<evidence type="ECO:0000256" key="6">
    <source>
        <dbReference type="ARBA" id="ARBA00049877"/>
    </source>
</evidence>
<dbReference type="GO" id="GO:0046872">
    <property type="term" value="F:metal ion binding"/>
    <property type="evidence" value="ECO:0007669"/>
    <property type="project" value="UniProtKB-KW"/>
</dbReference>
<dbReference type="PROSITE" id="PS01062">
    <property type="entry name" value="HMG_COA_LYASE"/>
    <property type="match status" value="1"/>
</dbReference>
<dbReference type="EC" id="4.1.3.4" evidence="3"/>
<reference evidence="8" key="2">
    <citation type="submission" date="2020-11" db="EMBL/GenBank/DDBJ databases">
        <authorList>
            <person name="Cecchin M."/>
            <person name="Marcolungo L."/>
            <person name="Rossato M."/>
            <person name="Girolomoni L."/>
            <person name="Cosentino E."/>
            <person name="Cuine S."/>
            <person name="Li-Beisson Y."/>
            <person name="Delledonne M."/>
            <person name="Ballottari M."/>
        </authorList>
    </citation>
    <scope>NUCLEOTIDE SEQUENCE</scope>
    <source>
        <strain evidence="8">211/11P</strain>
        <tissue evidence="8">Whole cell</tissue>
    </source>
</reference>
<evidence type="ECO:0000256" key="1">
    <source>
        <dbReference type="ARBA" id="ARBA00005143"/>
    </source>
</evidence>
<dbReference type="Proteomes" id="UP001055712">
    <property type="component" value="Unassembled WGS sequence"/>
</dbReference>
<evidence type="ECO:0000256" key="5">
    <source>
        <dbReference type="ARBA" id="ARBA00023239"/>
    </source>
</evidence>
<keyword evidence="5" id="KW-0456">Lyase</keyword>
<dbReference type="InterPro" id="IPR000891">
    <property type="entry name" value="PYR_CT"/>
</dbReference>
<dbReference type="EMBL" id="SIDB01000004">
    <property type="protein sequence ID" value="KAI3433464.1"/>
    <property type="molecule type" value="Genomic_DNA"/>
</dbReference>
<dbReference type="SUPFAM" id="SSF51569">
    <property type="entry name" value="Aldolase"/>
    <property type="match status" value="1"/>
</dbReference>
<name>A0A9D4TSQ9_CHLVU</name>
<dbReference type="InterPro" id="IPR043594">
    <property type="entry name" value="HMGL"/>
</dbReference>
<dbReference type="Pfam" id="PF00682">
    <property type="entry name" value="HMGL-like"/>
    <property type="match status" value="1"/>
</dbReference>
<evidence type="ECO:0000256" key="2">
    <source>
        <dbReference type="ARBA" id="ARBA00009405"/>
    </source>
</evidence>
<reference evidence="8" key="1">
    <citation type="journal article" date="2019" name="Plant J.">
        <title>Chlorella vulgaris genome assembly and annotation reveals the molecular basis for metabolic acclimation to high light conditions.</title>
        <authorList>
            <person name="Cecchin M."/>
            <person name="Marcolungo L."/>
            <person name="Rossato M."/>
            <person name="Girolomoni L."/>
            <person name="Cosentino E."/>
            <person name="Cuine S."/>
            <person name="Li-Beisson Y."/>
            <person name="Delledonne M."/>
            <person name="Ballottari M."/>
        </authorList>
    </citation>
    <scope>NUCLEOTIDE SEQUENCE</scope>
    <source>
        <strain evidence="8">211/11P</strain>
    </source>
</reference>
<proteinExistence type="inferred from homology"/>
<evidence type="ECO:0000259" key="7">
    <source>
        <dbReference type="PROSITE" id="PS50991"/>
    </source>
</evidence>
<dbReference type="OrthoDB" id="1905920at2759"/>
<dbReference type="GO" id="GO:0006552">
    <property type="term" value="P:L-leucine catabolic process"/>
    <property type="evidence" value="ECO:0007669"/>
    <property type="project" value="TreeGrafter"/>
</dbReference>
<dbReference type="GO" id="GO:0046951">
    <property type="term" value="P:ketone body biosynthetic process"/>
    <property type="evidence" value="ECO:0007669"/>
    <property type="project" value="TreeGrafter"/>
</dbReference>
<keyword evidence="4" id="KW-0479">Metal-binding</keyword>
<protein>
    <recommendedName>
        <fullName evidence="3">hydroxymethylglutaryl-CoA lyase</fullName>
        <ecNumber evidence="3">4.1.3.4</ecNumber>
    </recommendedName>
</protein>
<evidence type="ECO:0000256" key="4">
    <source>
        <dbReference type="ARBA" id="ARBA00022723"/>
    </source>
</evidence>
<dbReference type="PANTHER" id="PTHR42738:SF7">
    <property type="entry name" value="HYDROXYMETHYLGLUTARYL-COA LYASE"/>
    <property type="match status" value="1"/>
</dbReference>
<keyword evidence="9" id="KW-1185">Reference proteome</keyword>
<accession>A0A9D4TSQ9</accession>
<organism evidence="8 9">
    <name type="scientific">Chlorella vulgaris</name>
    <name type="common">Green alga</name>
    <dbReference type="NCBI Taxonomy" id="3077"/>
    <lineage>
        <taxon>Eukaryota</taxon>
        <taxon>Viridiplantae</taxon>
        <taxon>Chlorophyta</taxon>
        <taxon>core chlorophytes</taxon>
        <taxon>Trebouxiophyceae</taxon>
        <taxon>Chlorellales</taxon>
        <taxon>Chlorellaceae</taxon>
        <taxon>Chlorella clade</taxon>
        <taxon>Chlorella</taxon>
    </lineage>
</organism>
<dbReference type="CDD" id="cd07938">
    <property type="entry name" value="DRE_TIM_HMGL"/>
    <property type="match status" value="1"/>
</dbReference>
<sequence>MLRLFGRQTQALLIGLRSLSTAAPEFLGRPLPSSVTIVEVGPRDGLQNEAQKVPTDVKVQLIDQLTEAGLPVIESTSFVSPKWVPQLADAADVLARIQQRPGVRYPVLAPNMKGFENALKAGAKEVAIFTAASEAFNRKNLNCSVDDSLRKFDDIMAAAKQEAVAVRGYVSCVVGCPYQGEVLPADAARVAGALYDMGCYEVSMGDTVGVGTPSSVAAMFEACKQRVPVDRLAAHMHDTYGQGLANILASLQMGISVVDSSVAGLGGCPYAKGATGNVATEDVVYMLTGFGIRHGVDMDRLLDASHFICQALGKRNNSRAADALLKKRQSAARA</sequence>